<dbReference type="Proteomes" id="UP000234632">
    <property type="component" value="Unassembled WGS sequence"/>
</dbReference>
<dbReference type="NCBIfam" id="NF002878">
    <property type="entry name" value="PRK03321.1"/>
    <property type="match status" value="1"/>
</dbReference>
<keyword evidence="3 6" id="KW-0032">Aminotransferase</keyword>
<dbReference type="CDD" id="cd00609">
    <property type="entry name" value="AAT_like"/>
    <property type="match status" value="1"/>
</dbReference>
<feature type="compositionally biased region" description="Low complexity" evidence="7">
    <location>
        <begin position="1"/>
        <end position="21"/>
    </location>
</feature>
<dbReference type="PANTHER" id="PTHR43643">
    <property type="entry name" value="HISTIDINOL-PHOSPHATE AMINOTRANSFERASE 2"/>
    <property type="match status" value="1"/>
</dbReference>
<feature type="region of interest" description="Disordered" evidence="7">
    <location>
        <begin position="1"/>
        <end position="30"/>
    </location>
</feature>
<comment type="function">
    <text evidence="6">Aminotransferase that catalyzes the conversion of aromatic amino acids and 2-oxoglutarate into corresponding aromatic oxo acids and L-glutamate.</text>
</comment>
<dbReference type="EC" id="2.6.1.57" evidence="6"/>
<organism evidence="9 10">
    <name type="scientific">Kocuria flava</name>
    <dbReference type="NCBI Taxonomy" id="446860"/>
    <lineage>
        <taxon>Bacteria</taxon>
        <taxon>Bacillati</taxon>
        <taxon>Actinomycetota</taxon>
        <taxon>Actinomycetes</taxon>
        <taxon>Micrococcales</taxon>
        <taxon>Micrococcaceae</taxon>
        <taxon>Kocuria</taxon>
    </lineage>
</organism>
<comment type="cofactor">
    <cofactor evidence="1 6">
        <name>pyridoxal 5'-phosphate</name>
        <dbReference type="ChEBI" id="CHEBI:597326"/>
    </cofactor>
</comment>
<evidence type="ECO:0000256" key="1">
    <source>
        <dbReference type="ARBA" id="ARBA00001933"/>
    </source>
</evidence>
<evidence type="ECO:0000256" key="3">
    <source>
        <dbReference type="ARBA" id="ARBA00022576"/>
    </source>
</evidence>
<dbReference type="GO" id="GO:0004400">
    <property type="term" value="F:histidinol-phosphate transaminase activity"/>
    <property type="evidence" value="ECO:0007669"/>
    <property type="project" value="InterPro"/>
</dbReference>
<keyword evidence="5 6" id="KW-0663">Pyridoxal phosphate</keyword>
<dbReference type="AlphaFoldDB" id="A0A2N4T144"/>
<feature type="modified residue" description="N6-(pyridoxal phosphate)lysine" evidence="6">
    <location>
        <position position="242"/>
    </location>
</feature>
<dbReference type="NCBIfam" id="TIGR01141">
    <property type="entry name" value="hisC"/>
    <property type="match status" value="1"/>
</dbReference>
<keyword evidence="4 6" id="KW-0808">Transferase</keyword>
<evidence type="ECO:0000259" key="8">
    <source>
        <dbReference type="Pfam" id="PF00155"/>
    </source>
</evidence>
<evidence type="ECO:0000256" key="4">
    <source>
        <dbReference type="ARBA" id="ARBA00022679"/>
    </source>
</evidence>
<proteinExistence type="inferred from homology"/>
<evidence type="ECO:0000256" key="2">
    <source>
        <dbReference type="ARBA" id="ARBA00011738"/>
    </source>
</evidence>
<dbReference type="InterPro" id="IPR024892">
    <property type="entry name" value="ArAT"/>
</dbReference>
<dbReference type="Pfam" id="PF00155">
    <property type="entry name" value="Aminotran_1_2"/>
    <property type="match status" value="1"/>
</dbReference>
<dbReference type="SUPFAM" id="SSF53383">
    <property type="entry name" value="PLP-dependent transferases"/>
    <property type="match status" value="1"/>
</dbReference>
<dbReference type="EMBL" id="LOMZ01000001">
    <property type="protein sequence ID" value="PLC11949.1"/>
    <property type="molecule type" value="Genomic_DNA"/>
</dbReference>
<dbReference type="InterPro" id="IPR005861">
    <property type="entry name" value="HisP_aminotrans"/>
</dbReference>
<protein>
    <recommendedName>
        <fullName evidence="6">Aromatic amino acid aminotransferase</fullName>
        <shortName evidence="6">ArAT</shortName>
        <ecNumber evidence="6">2.6.1.57</ecNumber>
    </recommendedName>
</protein>
<evidence type="ECO:0000256" key="7">
    <source>
        <dbReference type="SAM" id="MobiDB-lite"/>
    </source>
</evidence>
<dbReference type="InterPro" id="IPR001917">
    <property type="entry name" value="Aminotrans_II_pyridoxalP_BS"/>
</dbReference>
<comment type="similarity">
    <text evidence="6">Belongs to the class-II pyridoxal-phosphate-dependent aminotransferase family.</text>
</comment>
<comment type="subunit">
    <text evidence="2 6">Homodimer.</text>
</comment>
<dbReference type="PROSITE" id="PS00599">
    <property type="entry name" value="AA_TRANSFER_CLASS_2"/>
    <property type="match status" value="1"/>
</dbReference>
<dbReference type="InterPro" id="IPR015421">
    <property type="entry name" value="PyrdxlP-dep_Trfase_major"/>
</dbReference>
<dbReference type="GO" id="GO:0008793">
    <property type="term" value="F:aromatic-amino-acid transaminase activity"/>
    <property type="evidence" value="ECO:0007669"/>
    <property type="project" value="UniProtKB-UniRule"/>
</dbReference>
<dbReference type="InterPro" id="IPR015422">
    <property type="entry name" value="PyrdxlP-dep_Trfase_small"/>
</dbReference>
<accession>A0A2N4T144</accession>
<reference evidence="9 10" key="1">
    <citation type="submission" date="2015-12" db="EMBL/GenBank/DDBJ databases">
        <authorList>
            <person name="Shamseldin A."/>
            <person name="Moawad H."/>
            <person name="Abd El-Rahim W.M."/>
            <person name="Sadowsky M.J."/>
        </authorList>
    </citation>
    <scope>NUCLEOTIDE SEQUENCE [LARGE SCALE GENOMIC DNA]</scope>
    <source>
        <strain evidence="9 10">S43</strain>
    </source>
</reference>
<sequence>MTTSSTARPAGATSAPAATVPDPSAEPPLRPVVAQLPGYVAGRRASGALTAALASNESHYDPLPSVLEEVREAAGRMNRYPDMGAVQLRERIAAFLGVRPEEVAVGPGSVGVLQQILGATCGPGDEVVFAWRSFEAYPILVSLTGATAVPVPLAADEGHDLEAMAAAVTDRTRAVLVCSPNNPTGTSVPQAALERFLAAVPPHVLVVVDEAYVEFVDEERPLDALALFRAHPNVCVLRTFSKAYGLAGLRVGYAVAHEGLAEGLRKVALPFGVSTVAQRAAIRSLDAAGELRERAAAVAAERRRVTDALRAAGWELPESQANFVWLRAGDALREALTGAFDRAGVLVRAYPGDGVRITLADPATNDRVLAVLADRAAFPAR</sequence>
<dbReference type="InterPro" id="IPR050106">
    <property type="entry name" value="HistidinolP_aminotransfase"/>
</dbReference>
<evidence type="ECO:0000256" key="6">
    <source>
        <dbReference type="HAMAP-Rule" id="MF_01513"/>
    </source>
</evidence>
<comment type="caution">
    <text evidence="9">The sequence shown here is derived from an EMBL/GenBank/DDBJ whole genome shotgun (WGS) entry which is preliminary data.</text>
</comment>
<dbReference type="InterPro" id="IPR015424">
    <property type="entry name" value="PyrdxlP-dep_Trfase"/>
</dbReference>
<name>A0A2N4T144_9MICC</name>
<dbReference type="HAMAP" id="MF_01513">
    <property type="entry name" value="Phe_aminotrans_2"/>
    <property type="match status" value="1"/>
</dbReference>
<dbReference type="GO" id="GO:0000105">
    <property type="term" value="P:L-histidine biosynthetic process"/>
    <property type="evidence" value="ECO:0007669"/>
    <property type="project" value="InterPro"/>
</dbReference>
<dbReference type="PANTHER" id="PTHR43643:SF3">
    <property type="entry name" value="HISTIDINOL-PHOSPHATE AMINOTRANSFERASE"/>
    <property type="match status" value="1"/>
</dbReference>
<gene>
    <name evidence="6" type="primary">pat</name>
    <name evidence="9" type="ORF">AUQ48_06510</name>
</gene>
<comment type="catalytic activity">
    <reaction evidence="6">
        <text>an aromatic L-alpha-amino acid + 2-oxoglutarate = an aromatic oxo-acid + L-glutamate</text>
        <dbReference type="Rhea" id="RHEA:17533"/>
        <dbReference type="ChEBI" id="CHEBI:16810"/>
        <dbReference type="ChEBI" id="CHEBI:29985"/>
        <dbReference type="ChEBI" id="CHEBI:73309"/>
        <dbReference type="ChEBI" id="CHEBI:84824"/>
        <dbReference type="EC" id="2.6.1.57"/>
    </reaction>
</comment>
<evidence type="ECO:0000313" key="9">
    <source>
        <dbReference type="EMBL" id="PLC11949.1"/>
    </source>
</evidence>
<evidence type="ECO:0000256" key="5">
    <source>
        <dbReference type="ARBA" id="ARBA00022898"/>
    </source>
</evidence>
<evidence type="ECO:0000313" key="10">
    <source>
        <dbReference type="Proteomes" id="UP000234632"/>
    </source>
</evidence>
<dbReference type="RefSeq" id="WP_308216847.1">
    <property type="nucleotide sequence ID" value="NZ_JARVWU010000001.1"/>
</dbReference>
<dbReference type="Gene3D" id="3.90.1150.10">
    <property type="entry name" value="Aspartate Aminotransferase, domain 1"/>
    <property type="match status" value="1"/>
</dbReference>
<dbReference type="InterPro" id="IPR004839">
    <property type="entry name" value="Aminotransferase_I/II_large"/>
</dbReference>
<dbReference type="GO" id="GO:0030170">
    <property type="term" value="F:pyridoxal phosphate binding"/>
    <property type="evidence" value="ECO:0007669"/>
    <property type="project" value="UniProtKB-UniRule"/>
</dbReference>
<dbReference type="Gene3D" id="3.40.640.10">
    <property type="entry name" value="Type I PLP-dependent aspartate aminotransferase-like (Major domain)"/>
    <property type="match status" value="1"/>
</dbReference>
<dbReference type="HAMAP" id="MF_01023">
    <property type="entry name" value="HisC_aminotrans_2"/>
    <property type="match status" value="1"/>
</dbReference>
<feature type="domain" description="Aminotransferase class I/classII large" evidence="8">
    <location>
        <begin position="53"/>
        <end position="371"/>
    </location>
</feature>